<dbReference type="PRINTS" id="PR00127">
    <property type="entry name" value="CLPPROTEASEP"/>
</dbReference>
<feature type="compositionally biased region" description="Acidic residues" evidence="3">
    <location>
        <begin position="75"/>
        <end position="91"/>
    </location>
</feature>
<evidence type="ECO:0000256" key="1">
    <source>
        <dbReference type="ARBA" id="ARBA00007039"/>
    </source>
</evidence>
<comment type="caution">
    <text evidence="4">The sequence shown here is derived from an EMBL/GenBank/DDBJ whole genome shotgun (WGS) entry which is preliminary data.</text>
</comment>
<reference evidence="5" key="1">
    <citation type="journal article" date="2019" name="Curr. Biol.">
        <title>Genome Sequence of Striga asiatica Provides Insight into the Evolution of Plant Parasitism.</title>
        <authorList>
            <person name="Yoshida S."/>
            <person name="Kim S."/>
            <person name="Wafula E.K."/>
            <person name="Tanskanen J."/>
            <person name="Kim Y.M."/>
            <person name="Honaas L."/>
            <person name="Yang Z."/>
            <person name="Spallek T."/>
            <person name="Conn C.E."/>
            <person name="Ichihashi Y."/>
            <person name="Cheong K."/>
            <person name="Cui S."/>
            <person name="Der J.P."/>
            <person name="Gundlach H."/>
            <person name="Jiao Y."/>
            <person name="Hori C."/>
            <person name="Ishida J.K."/>
            <person name="Kasahara H."/>
            <person name="Kiba T."/>
            <person name="Kim M.S."/>
            <person name="Koo N."/>
            <person name="Laohavisit A."/>
            <person name="Lee Y.H."/>
            <person name="Lumba S."/>
            <person name="McCourt P."/>
            <person name="Mortimer J.C."/>
            <person name="Mutuku J.M."/>
            <person name="Nomura T."/>
            <person name="Sasaki-Sekimoto Y."/>
            <person name="Seto Y."/>
            <person name="Wang Y."/>
            <person name="Wakatake T."/>
            <person name="Sakakibara H."/>
            <person name="Demura T."/>
            <person name="Yamaguchi S."/>
            <person name="Yoneyama K."/>
            <person name="Manabe R.I."/>
            <person name="Nelson D.C."/>
            <person name="Schulman A.H."/>
            <person name="Timko M.P."/>
            <person name="dePamphilis C.W."/>
            <person name="Choi D."/>
            <person name="Shirasu K."/>
        </authorList>
    </citation>
    <scope>NUCLEOTIDE SEQUENCE [LARGE SCALE GENOMIC DNA]</scope>
    <source>
        <strain evidence="5">cv. UVA1</strain>
    </source>
</reference>
<dbReference type="GO" id="GO:0009532">
    <property type="term" value="C:plastid stroma"/>
    <property type="evidence" value="ECO:0007669"/>
    <property type="project" value="UniProtKB-ARBA"/>
</dbReference>
<keyword evidence="4" id="KW-0645">Protease</keyword>
<proteinExistence type="inferred from homology"/>
<dbReference type="CDD" id="cd07017">
    <property type="entry name" value="S14_ClpP_2"/>
    <property type="match status" value="1"/>
</dbReference>
<dbReference type="GO" id="GO:0004176">
    <property type="term" value="F:ATP-dependent peptidase activity"/>
    <property type="evidence" value="ECO:0007669"/>
    <property type="project" value="InterPro"/>
</dbReference>
<keyword evidence="5" id="KW-1185">Reference proteome</keyword>
<dbReference type="InterPro" id="IPR023562">
    <property type="entry name" value="ClpP/TepA"/>
</dbReference>
<comment type="similarity">
    <text evidence="1 2">Belongs to the peptidase S14 family.</text>
</comment>
<dbReference type="SUPFAM" id="SSF52096">
    <property type="entry name" value="ClpP/crotonase"/>
    <property type="match status" value="1"/>
</dbReference>
<dbReference type="EMBL" id="BKCP01006482">
    <property type="protein sequence ID" value="GER42874.1"/>
    <property type="molecule type" value="Genomic_DNA"/>
</dbReference>
<dbReference type="PANTHER" id="PTHR10381">
    <property type="entry name" value="ATP-DEPENDENT CLP PROTEASE PROTEOLYTIC SUBUNIT"/>
    <property type="match status" value="1"/>
</dbReference>
<dbReference type="GO" id="GO:0009368">
    <property type="term" value="C:endopeptidase Clp complex"/>
    <property type="evidence" value="ECO:0007669"/>
    <property type="project" value="TreeGrafter"/>
</dbReference>
<evidence type="ECO:0000256" key="3">
    <source>
        <dbReference type="SAM" id="MobiDB-lite"/>
    </source>
</evidence>
<dbReference type="InterPro" id="IPR029045">
    <property type="entry name" value="ClpP/crotonase-like_dom_sf"/>
</dbReference>
<dbReference type="Gene3D" id="3.90.226.10">
    <property type="entry name" value="2-enoyl-CoA Hydratase, Chain A, domain 1"/>
    <property type="match status" value="1"/>
</dbReference>
<gene>
    <name evidence="4" type="ORF">STAS_19693</name>
</gene>
<evidence type="ECO:0000313" key="4">
    <source>
        <dbReference type="EMBL" id="GER42874.1"/>
    </source>
</evidence>
<dbReference type="GO" id="GO:0006515">
    <property type="term" value="P:protein quality control for misfolded or incompletely synthesized proteins"/>
    <property type="evidence" value="ECO:0007669"/>
    <property type="project" value="TreeGrafter"/>
</dbReference>
<dbReference type="GO" id="GO:0051117">
    <property type="term" value="F:ATPase binding"/>
    <property type="evidence" value="ECO:0007669"/>
    <property type="project" value="TreeGrafter"/>
</dbReference>
<evidence type="ECO:0000313" key="5">
    <source>
        <dbReference type="Proteomes" id="UP000325081"/>
    </source>
</evidence>
<dbReference type="PANTHER" id="PTHR10381:SF55">
    <property type="entry name" value="ATP-DEPENDENT CLP PROTEASE PROTEOLYTIC SUBUNIT-RELATED PROTEIN 1, CHLOROPLASTIC"/>
    <property type="match status" value="1"/>
</dbReference>
<organism evidence="4 5">
    <name type="scientific">Striga asiatica</name>
    <name type="common">Asiatic witchweed</name>
    <name type="synonym">Buchnera asiatica</name>
    <dbReference type="NCBI Taxonomy" id="4170"/>
    <lineage>
        <taxon>Eukaryota</taxon>
        <taxon>Viridiplantae</taxon>
        <taxon>Streptophyta</taxon>
        <taxon>Embryophyta</taxon>
        <taxon>Tracheophyta</taxon>
        <taxon>Spermatophyta</taxon>
        <taxon>Magnoliopsida</taxon>
        <taxon>eudicotyledons</taxon>
        <taxon>Gunneridae</taxon>
        <taxon>Pentapetalae</taxon>
        <taxon>asterids</taxon>
        <taxon>lamiids</taxon>
        <taxon>Lamiales</taxon>
        <taxon>Orobanchaceae</taxon>
        <taxon>Buchnereae</taxon>
        <taxon>Striga</taxon>
    </lineage>
</organism>
<evidence type="ECO:0000256" key="2">
    <source>
        <dbReference type="RuleBase" id="RU003567"/>
    </source>
</evidence>
<feature type="region of interest" description="Disordered" evidence="3">
    <location>
        <begin position="75"/>
        <end position="94"/>
    </location>
</feature>
<accession>A0A5A7QCU8</accession>
<dbReference type="AlphaFoldDB" id="A0A5A7QCU8"/>
<name>A0A5A7QCU8_STRAF</name>
<sequence length="304" mass="33821">MENYKNVPEFVYELTPPQMDRFMTKHSPINQLSTNVKEETLTAAYSYLNDAGMNRLSGSMNPSMTASMSLDMMDLETEDEEDEESTEDDPPDLPSLILDSRVVYLGMPLGPSVVELIVAQLMYLDYRSGTQPIYLYINSTGTQNENGDIVGSEYGAYAIADTISFCEAKVYTLNMAQAYGQAAMLLSLGDKGCRVLLPHTSTQLYLPKDPRTGGNATDMWVKGKEIDVMTDTYLNFLSYGTGKSKEELKNDMKWKRAYNSQEAIDYGIADRIIYTMDGSSKPKPDIPLVVKEIVRAADGVESEA</sequence>
<dbReference type="GO" id="GO:0004252">
    <property type="term" value="F:serine-type endopeptidase activity"/>
    <property type="evidence" value="ECO:0007669"/>
    <property type="project" value="InterPro"/>
</dbReference>
<keyword evidence="4" id="KW-0378">Hydrolase</keyword>
<dbReference type="Pfam" id="PF00574">
    <property type="entry name" value="CLP_protease"/>
    <property type="match status" value="1"/>
</dbReference>
<protein>
    <recommendedName>
        <fullName evidence="2">ATP-dependent Clp protease proteolytic subunit</fullName>
    </recommendedName>
</protein>
<dbReference type="OrthoDB" id="2017408at2759"/>
<dbReference type="Proteomes" id="UP000325081">
    <property type="component" value="Unassembled WGS sequence"/>
</dbReference>
<dbReference type="InterPro" id="IPR001907">
    <property type="entry name" value="ClpP"/>
</dbReference>